<evidence type="ECO:0000313" key="4">
    <source>
        <dbReference type="Proteomes" id="UP000183050"/>
    </source>
</evidence>
<dbReference type="RefSeq" id="WP_065284450.1">
    <property type="nucleotide sequence ID" value="NZ_CP016290.1"/>
</dbReference>
<protein>
    <submittedName>
        <fullName evidence="1">Uncharacterized protein</fullName>
    </submittedName>
</protein>
<keyword evidence="1" id="KW-0614">Plasmid</keyword>
<gene>
    <name evidence="1" type="ORF">BA011_33380</name>
    <name evidence="2" type="ORF">BMW22_27875</name>
</gene>
<accession>A0A1B1CN93</accession>
<reference evidence="1 3" key="1">
    <citation type="submission" date="2016-06" db="EMBL/GenBank/DDBJ databases">
        <title>Microsymbionts genomes from the relict species Vavilovia formosa.</title>
        <authorList>
            <person name="Chirak E."/>
            <person name="Kimeklis A."/>
            <person name="Andronov E."/>
        </authorList>
    </citation>
    <scope>NUCLEOTIDE SEQUENCE [LARGE SCALE GENOMIC DNA]</scope>
    <source>
        <strain evidence="1 3">Vaf10</strain>
        <plasmid evidence="3">Plasmid unnamed3</plasmid>
        <plasmid evidence="1">unnamed3</plasmid>
    </source>
</reference>
<dbReference type="Proteomes" id="UP000183050">
    <property type="component" value="Plasmid unnamed1"/>
</dbReference>
<reference evidence="2 4" key="2">
    <citation type="submission" date="2016-11" db="EMBL/GenBank/DDBJ databases">
        <title>Rhizobium leguminosarum bv. viciae strain Vaf12 isolated from Vavilovia formosa root nodules from Russia, Dagestan.</title>
        <authorList>
            <person name="Kimeklis A."/>
        </authorList>
    </citation>
    <scope>NUCLEOTIDE SEQUENCE [LARGE SCALE GENOMIC DNA]</scope>
    <source>
        <strain evidence="2 4">Vaf-108</strain>
        <plasmid evidence="4">Plasmid unnamed1</plasmid>
        <plasmid evidence="2">unnamed1</plasmid>
    </source>
</reference>
<dbReference type="EMBL" id="CP018229">
    <property type="protein sequence ID" value="API56075.1"/>
    <property type="molecule type" value="Genomic_DNA"/>
</dbReference>
<sequence>MLHKLKAREYKLLLKPDRFSESALEKVEHFWNDRMKRLIDDELGQDNRGMPRHEGRFSPTEERVVRYWDTADCLLTRAHLTLRERRQIDKLAKSDECQITLKLRMPDMFVVADADLGAGSADPDTKFEEDIAPLEVDNPAGDGQPVSISPSRSIRSRFSLSTTKDRQWSEPIANLGNAQRIFSKLADHLPFGTNFEPQRALIAGPSIREEVFENARVRLGANVTGKFALTLWYFDRTAPQVAEISFKSKPANGEMPGTAARRALKLFIGMQNQLSDWINADYSSKTALALPGNCGKSSE</sequence>
<dbReference type="EMBL" id="CP016290">
    <property type="protein sequence ID" value="ANP91230.1"/>
    <property type="molecule type" value="Genomic_DNA"/>
</dbReference>
<dbReference type="Proteomes" id="UP000092691">
    <property type="component" value="Plasmid unnamed3"/>
</dbReference>
<geneLocation type="plasmid" evidence="2">
    <name>unnamed1</name>
</geneLocation>
<organism evidence="1 3">
    <name type="scientific">Rhizobium leguminosarum</name>
    <dbReference type="NCBI Taxonomy" id="384"/>
    <lineage>
        <taxon>Bacteria</taxon>
        <taxon>Pseudomonadati</taxon>
        <taxon>Pseudomonadota</taxon>
        <taxon>Alphaproteobacteria</taxon>
        <taxon>Hyphomicrobiales</taxon>
        <taxon>Rhizobiaceae</taxon>
        <taxon>Rhizobium/Agrobacterium group</taxon>
        <taxon>Rhizobium</taxon>
    </lineage>
</organism>
<dbReference type="OrthoDB" id="8404406at2"/>
<name>A0A1B1CN93_RHILE</name>
<geneLocation type="plasmid" evidence="1 3">
    <name>unnamed3</name>
</geneLocation>
<evidence type="ECO:0000313" key="3">
    <source>
        <dbReference type="Proteomes" id="UP000092691"/>
    </source>
</evidence>
<evidence type="ECO:0000313" key="1">
    <source>
        <dbReference type="EMBL" id="ANP91230.1"/>
    </source>
</evidence>
<evidence type="ECO:0000313" key="2">
    <source>
        <dbReference type="EMBL" id="API56075.1"/>
    </source>
</evidence>
<proteinExistence type="predicted"/>
<dbReference type="AlphaFoldDB" id="A0A1B1CN93"/>